<evidence type="ECO:0000313" key="3">
    <source>
        <dbReference type="Proteomes" id="UP000284702"/>
    </source>
</evidence>
<evidence type="ECO:0000313" key="2">
    <source>
        <dbReference type="EMBL" id="RQM24128.1"/>
    </source>
</evidence>
<dbReference type="EMBL" id="MZMZ02002785">
    <property type="protein sequence ID" value="RQM24128.1"/>
    <property type="molecule type" value="Genomic_DNA"/>
</dbReference>
<keyword evidence="3" id="KW-1185">Reference proteome</keyword>
<protein>
    <submittedName>
        <fullName evidence="2">Uncharacterized protein</fullName>
    </submittedName>
</protein>
<organism evidence="2 3">
    <name type="scientific">Aphanomyces astaci</name>
    <name type="common">Crayfish plague agent</name>
    <dbReference type="NCBI Taxonomy" id="112090"/>
    <lineage>
        <taxon>Eukaryota</taxon>
        <taxon>Sar</taxon>
        <taxon>Stramenopiles</taxon>
        <taxon>Oomycota</taxon>
        <taxon>Saprolegniomycetes</taxon>
        <taxon>Saprolegniales</taxon>
        <taxon>Verrucalvaceae</taxon>
        <taxon>Aphanomyces</taxon>
    </lineage>
</organism>
<sequence>MADGTGQEAATAVKAKPVDDEDEATLEYEEIRVGEIITYYTRLFVAGDPRGKRVSKSTISKHDMVKRVKDAQGNAVECGLYRKVYTYELIPGKIRGEMASAVLKAAMKNVCETLAKSSIEITFG</sequence>
<gene>
    <name evidence="2" type="ORF">B5M09_006133</name>
</gene>
<dbReference type="AlphaFoldDB" id="A0A3R7XVV4"/>
<dbReference type="VEuPathDB" id="FungiDB:H257_05373"/>
<comment type="caution">
    <text evidence="2">The sequence shown here is derived from an EMBL/GenBank/DDBJ whole genome shotgun (WGS) entry which is preliminary data.</text>
</comment>
<name>A0A3R7XVV4_APHAT</name>
<reference evidence="2" key="1">
    <citation type="submission" date="2018-07" db="EMBL/GenBank/DDBJ databases">
        <title>Annotation of Aphanomyces astaci genome assembly.</title>
        <authorList>
            <person name="Studholme D.J."/>
        </authorList>
    </citation>
    <scope>NUCLEOTIDE SEQUENCE [LARGE SCALE GENOMIC DNA]</scope>
    <source>
        <strain evidence="2">Pc</strain>
    </source>
</reference>
<evidence type="ECO:0000256" key="1">
    <source>
        <dbReference type="SAM" id="MobiDB-lite"/>
    </source>
</evidence>
<feature type="region of interest" description="Disordered" evidence="1">
    <location>
        <begin position="1"/>
        <end position="20"/>
    </location>
</feature>
<proteinExistence type="predicted"/>
<accession>A0A3R7XVV4</accession>
<dbReference type="Proteomes" id="UP000284702">
    <property type="component" value="Unassembled WGS sequence"/>
</dbReference>